<feature type="domain" description="ABC transporter" evidence="5">
    <location>
        <begin position="4"/>
        <end position="234"/>
    </location>
</feature>
<dbReference type="InterPro" id="IPR003439">
    <property type="entry name" value="ABC_transporter-like_ATP-bd"/>
</dbReference>
<evidence type="ECO:0000313" key="7">
    <source>
        <dbReference type="Proteomes" id="UP000032233"/>
    </source>
</evidence>
<dbReference type="InterPro" id="IPR047641">
    <property type="entry name" value="ABC_transpr_MalK/UgpC-like"/>
</dbReference>
<dbReference type="InterPro" id="IPR003593">
    <property type="entry name" value="AAA+_ATPase"/>
</dbReference>
<dbReference type="InterPro" id="IPR027417">
    <property type="entry name" value="P-loop_NTPase"/>
</dbReference>
<dbReference type="InterPro" id="IPR012340">
    <property type="entry name" value="NA-bd_OB-fold"/>
</dbReference>
<dbReference type="GO" id="GO:0016887">
    <property type="term" value="F:ATP hydrolysis activity"/>
    <property type="evidence" value="ECO:0007669"/>
    <property type="project" value="InterPro"/>
</dbReference>
<dbReference type="SMART" id="SM00382">
    <property type="entry name" value="AAA"/>
    <property type="match status" value="1"/>
</dbReference>
<evidence type="ECO:0000256" key="3">
    <source>
        <dbReference type="ARBA" id="ARBA00022840"/>
    </source>
</evidence>
<dbReference type="CDD" id="cd03301">
    <property type="entry name" value="ABC_MalK_N"/>
    <property type="match status" value="1"/>
</dbReference>
<sequence length="379" mass="42169">MAKLELTDLHKNFGKTKALDGVNLKVADQSLCVLLGPSGCGKSTLLYIVAGLTSQDQGQIKLEGNPIDHLSPRERDIAMVFQNYALYPHMTVAQNLSFGLAMRKEPKKVIQSRVSETAELLGITDLLGRRPGQLSGGQRQRVAMGRALVRRPKLFLLDEPLSNLDARLRAQVRLELKSLHKRLGATMVYVTHDQVEAMTLGDQVVVMENGKIRQTGSPAEIYNQPADTFVAGFIGSPAMNLIPGRLENTPKGLVFSCRREEISLPKGLSPRKSPLDILLGIRPEDLHLGHGKEIKLKADLRLLSDLGPEKLLQLDWAGHELTMRADKKALPAQDETLSVSLDFEQLHFFKDERRFELTADKQPSQTGKEDAERHPHQQH</sequence>
<dbReference type="FunFam" id="3.40.50.300:FF:000042">
    <property type="entry name" value="Maltose/maltodextrin ABC transporter, ATP-binding protein"/>
    <property type="match status" value="1"/>
</dbReference>
<dbReference type="InterPro" id="IPR008995">
    <property type="entry name" value="Mo/tungstate-bd_C_term_dom"/>
</dbReference>
<dbReference type="SUPFAM" id="SSF50331">
    <property type="entry name" value="MOP-like"/>
    <property type="match status" value="1"/>
</dbReference>
<dbReference type="PANTHER" id="PTHR43875:SF1">
    <property type="entry name" value="OSMOPROTECTIVE COMPOUNDS UPTAKE ATP-BINDING PROTEIN GGTA"/>
    <property type="match status" value="1"/>
</dbReference>
<protein>
    <submittedName>
        <fullName evidence="6">Glycerol-3-phosphate ABC transporter ATP-binding protein</fullName>
    </submittedName>
</protein>
<dbReference type="InterPro" id="IPR017871">
    <property type="entry name" value="ABC_transporter-like_CS"/>
</dbReference>
<dbReference type="Pfam" id="PF00005">
    <property type="entry name" value="ABC_tran"/>
    <property type="match status" value="1"/>
</dbReference>
<dbReference type="InterPro" id="IPR040582">
    <property type="entry name" value="OB_MalK-like"/>
</dbReference>
<dbReference type="STRING" id="1429043.X474_24375"/>
<evidence type="ECO:0000313" key="6">
    <source>
        <dbReference type="EMBL" id="KIX11406.1"/>
    </source>
</evidence>
<dbReference type="InterPro" id="IPR015855">
    <property type="entry name" value="ABC_transpr_MalK-like"/>
</dbReference>
<dbReference type="GO" id="GO:0140359">
    <property type="term" value="F:ABC-type transporter activity"/>
    <property type="evidence" value="ECO:0007669"/>
    <property type="project" value="InterPro"/>
</dbReference>
<dbReference type="GO" id="GO:0055052">
    <property type="term" value="C:ATP-binding cassette (ABC) transporter complex, substrate-binding subunit-containing"/>
    <property type="evidence" value="ECO:0007669"/>
    <property type="project" value="TreeGrafter"/>
</dbReference>
<proteinExistence type="predicted"/>
<dbReference type="InParanoid" id="A0A0D2J6V0"/>
<keyword evidence="2" id="KW-0547">Nucleotide-binding</keyword>
<dbReference type="PANTHER" id="PTHR43875">
    <property type="entry name" value="MALTODEXTRIN IMPORT ATP-BINDING PROTEIN MSMX"/>
    <property type="match status" value="1"/>
</dbReference>
<accession>A0A0D2J6V0</accession>
<dbReference type="Proteomes" id="UP000032233">
    <property type="component" value="Unassembled WGS sequence"/>
</dbReference>
<dbReference type="EMBL" id="AZAC01000056">
    <property type="protein sequence ID" value="KIX11406.1"/>
    <property type="molecule type" value="Genomic_DNA"/>
</dbReference>
<dbReference type="GO" id="GO:0008643">
    <property type="term" value="P:carbohydrate transport"/>
    <property type="evidence" value="ECO:0007669"/>
    <property type="project" value="InterPro"/>
</dbReference>
<dbReference type="Gene3D" id="2.40.50.100">
    <property type="match status" value="1"/>
</dbReference>
<dbReference type="RefSeq" id="WP_082464560.1">
    <property type="nucleotide sequence ID" value="NZ_AZAC01000056.1"/>
</dbReference>
<evidence type="ECO:0000256" key="4">
    <source>
        <dbReference type="SAM" id="MobiDB-lite"/>
    </source>
</evidence>
<reference evidence="6 7" key="1">
    <citation type="submission" date="2013-11" db="EMBL/GenBank/DDBJ databases">
        <title>Metagenomic analysis of a methanogenic consortium involved in long chain n-alkane degradation.</title>
        <authorList>
            <person name="Davidova I.A."/>
            <person name="Callaghan A.V."/>
            <person name="Wawrik B."/>
            <person name="Pruitt S."/>
            <person name="Marks C."/>
            <person name="Duncan K.E."/>
            <person name="Suflita J.M."/>
        </authorList>
    </citation>
    <scope>NUCLEOTIDE SEQUENCE [LARGE SCALE GENOMIC DNA]</scope>
    <source>
        <strain evidence="6 7">SPR</strain>
    </source>
</reference>
<keyword evidence="1" id="KW-0813">Transport</keyword>
<dbReference type="NCBIfam" id="NF008653">
    <property type="entry name" value="PRK11650.1"/>
    <property type="match status" value="1"/>
</dbReference>
<organism evidence="6 7">
    <name type="scientific">Dethiosulfatarculus sandiegensis</name>
    <dbReference type="NCBI Taxonomy" id="1429043"/>
    <lineage>
        <taxon>Bacteria</taxon>
        <taxon>Pseudomonadati</taxon>
        <taxon>Thermodesulfobacteriota</taxon>
        <taxon>Desulfarculia</taxon>
        <taxon>Desulfarculales</taxon>
        <taxon>Desulfarculaceae</taxon>
        <taxon>Dethiosulfatarculus</taxon>
    </lineage>
</organism>
<dbReference type="PROSITE" id="PS50893">
    <property type="entry name" value="ABC_TRANSPORTER_2"/>
    <property type="match status" value="1"/>
</dbReference>
<keyword evidence="7" id="KW-1185">Reference proteome</keyword>
<dbReference type="Pfam" id="PF17912">
    <property type="entry name" value="OB_MalK"/>
    <property type="match status" value="1"/>
</dbReference>
<evidence type="ECO:0000259" key="5">
    <source>
        <dbReference type="PROSITE" id="PS50893"/>
    </source>
</evidence>
<evidence type="ECO:0000256" key="2">
    <source>
        <dbReference type="ARBA" id="ARBA00022741"/>
    </source>
</evidence>
<feature type="region of interest" description="Disordered" evidence="4">
    <location>
        <begin position="357"/>
        <end position="379"/>
    </location>
</feature>
<dbReference type="Gene3D" id="2.40.50.140">
    <property type="entry name" value="Nucleic acid-binding proteins"/>
    <property type="match status" value="1"/>
</dbReference>
<keyword evidence="3 6" id="KW-0067">ATP-binding</keyword>
<evidence type="ECO:0000256" key="1">
    <source>
        <dbReference type="ARBA" id="ARBA00022448"/>
    </source>
</evidence>
<feature type="compositionally biased region" description="Basic and acidic residues" evidence="4">
    <location>
        <begin position="367"/>
        <end position="379"/>
    </location>
</feature>
<dbReference type="AlphaFoldDB" id="A0A0D2J6V0"/>
<name>A0A0D2J6V0_9BACT</name>
<dbReference type="PROSITE" id="PS00211">
    <property type="entry name" value="ABC_TRANSPORTER_1"/>
    <property type="match status" value="1"/>
</dbReference>
<comment type="caution">
    <text evidence="6">The sequence shown here is derived from an EMBL/GenBank/DDBJ whole genome shotgun (WGS) entry which is preliminary data.</text>
</comment>
<dbReference type="Gene3D" id="3.40.50.300">
    <property type="entry name" value="P-loop containing nucleotide triphosphate hydrolases"/>
    <property type="match status" value="1"/>
</dbReference>
<dbReference type="SUPFAM" id="SSF52540">
    <property type="entry name" value="P-loop containing nucleoside triphosphate hydrolases"/>
    <property type="match status" value="1"/>
</dbReference>
<gene>
    <name evidence="6" type="ORF">X474_24375</name>
</gene>
<dbReference type="OrthoDB" id="9809450at2"/>
<dbReference type="GO" id="GO:0005524">
    <property type="term" value="F:ATP binding"/>
    <property type="evidence" value="ECO:0007669"/>
    <property type="project" value="UniProtKB-KW"/>
</dbReference>